<evidence type="ECO:0000313" key="1">
    <source>
        <dbReference type="EMBL" id="GMN45297.1"/>
    </source>
</evidence>
<dbReference type="AlphaFoldDB" id="A0AA88D881"/>
<protein>
    <submittedName>
        <fullName evidence="1">Uncharacterized protein</fullName>
    </submittedName>
</protein>
<comment type="caution">
    <text evidence="1">The sequence shown here is derived from an EMBL/GenBank/DDBJ whole genome shotgun (WGS) entry which is preliminary data.</text>
</comment>
<sequence length="92" mass="10589">MTETLKYEVYGAVLRSLLHLLPLSPRIVHYDCPHQCYEALANDGVAKGFECLLSTAMQLPFRPPVRRQGSRILTVTRSTVMFDKLRTRCHDR</sequence>
<gene>
    <name evidence="1" type="ORF">TIFTF001_014492</name>
</gene>
<reference evidence="1" key="1">
    <citation type="submission" date="2023-07" db="EMBL/GenBank/DDBJ databases">
        <title>draft genome sequence of fig (Ficus carica).</title>
        <authorList>
            <person name="Takahashi T."/>
            <person name="Nishimura K."/>
        </authorList>
    </citation>
    <scope>NUCLEOTIDE SEQUENCE</scope>
</reference>
<keyword evidence="2" id="KW-1185">Reference proteome</keyword>
<dbReference type="Proteomes" id="UP001187192">
    <property type="component" value="Unassembled WGS sequence"/>
</dbReference>
<dbReference type="EMBL" id="BTGU01000020">
    <property type="protein sequence ID" value="GMN45297.1"/>
    <property type="molecule type" value="Genomic_DNA"/>
</dbReference>
<name>A0AA88D881_FICCA</name>
<organism evidence="1 2">
    <name type="scientific">Ficus carica</name>
    <name type="common">Common fig</name>
    <dbReference type="NCBI Taxonomy" id="3494"/>
    <lineage>
        <taxon>Eukaryota</taxon>
        <taxon>Viridiplantae</taxon>
        <taxon>Streptophyta</taxon>
        <taxon>Embryophyta</taxon>
        <taxon>Tracheophyta</taxon>
        <taxon>Spermatophyta</taxon>
        <taxon>Magnoliopsida</taxon>
        <taxon>eudicotyledons</taxon>
        <taxon>Gunneridae</taxon>
        <taxon>Pentapetalae</taxon>
        <taxon>rosids</taxon>
        <taxon>fabids</taxon>
        <taxon>Rosales</taxon>
        <taxon>Moraceae</taxon>
        <taxon>Ficeae</taxon>
        <taxon>Ficus</taxon>
    </lineage>
</organism>
<evidence type="ECO:0000313" key="2">
    <source>
        <dbReference type="Proteomes" id="UP001187192"/>
    </source>
</evidence>
<proteinExistence type="predicted"/>
<accession>A0AA88D881</accession>